<evidence type="ECO:0000259" key="12">
    <source>
        <dbReference type="Pfam" id="PF02768"/>
    </source>
</evidence>
<dbReference type="Pfam" id="PF02768">
    <property type="entry name" value="DNA_pol3_beta_3"/>
    <property type="match status" value="1"/>
</dbReference>
<dbReference type="Proteomes" id="UP000019754">
    <property type="component" value="Unassembled WGS sequence"/>
</dbReference>
<sequence length="374" mass="39603">MKFHLDRGVLGDAVSWATRTLPVRPAMPILQGVRIVADAGGGLQLSTFDYEVSAQITIDAEVDQPGEVLVQGRMLSDIVRALPNKDVTVALEGTKLQVRCGSARFALATLPVEEYPQLPAMPEVAGSVPADVFAEAISQVTVAASKDDTLPLLTGVKIEISGETMTLMSTDRYRLAMRELTWNPATPGAELTALVRARTLHEVARSLSTGGSVDIALSTEGSANLIGFEAGGRRTTSTLVDGDYPPVRRLFPDTTPITAVVATGPLIDAVKRVSLVAERNTPVRLSFTEGQVALEAGAGDDAQASEVLEAQLDGEDLVVGYNSGFLLDGLGALGTEFARLTFTDSIKPSVMAGQESLEGSPSSSYKYLIMPMRI</sequence>
<dbReference type="GO" id="GO:0008408">
    <property type="term" value="F:3'-5' exonuclease activity"/>
    <property type="evidence" value="ECO:0007669"/>
    <property type="project" value="InterPro"/>
</dbReference>
<comment type="subcellular location">
    <subcellularLocation>
        <location evidence="1 9">Cytoplasm</location>
    </subcellularLocation>
</comment>
<evidence type="ECO:0000259" key="11">
    <source>
        <dbReference type="Pfam" id="PF02767"/>
    </source>
</evidence>
<keyword evidence="8" id="KW-0238">DNA-binding</keyword>
<dbReference type="Pfam" id="PF02767">
    <property type="entry name" value="DNA_pol3_beta_2"/>
    <property type="match status" value="1"/>
</dbReference>
<dbReference type="InterPro" id="IPR001001">
    <property type="entry name" value="DNA_polIII_beta"/>
</dbReference>
<dbReference type="PANTHER" id="PTHR30478">
    <property type="entry name" value="DNA POLYMERASE III SUBUNIT BETA"/>
    <property type="match status" value="1"/>
</dbReference>
<evidence type="ECO:0000313" key="14">
    <source>
        <dbReference type="Proteomes" id="UP000019754"/>
    </source>
</evidence>
<keyword evidence="6 9" id="KW-0235">DNA replication</keyword>
<evidence type="ECO:0000256" key="2">
    <source>
        <dbReference type="ARBA" id="ARBA00010752"/>
    </source>
</evidence>
<reference evidence="13 14" key="1">
    <citation type="journal article" date="2013" name="Genome Announc.">
        <title>Draft genome sequence of an Actinobacterium, Brachybacterium muris strain UCD-AY4.</title>
        <authorList>
            <person name="Lo J.R."/>
            <person name="Lang J.M."/>
            <person name="Darling A.E."/>
            <person name="Eisen J.A."/>
            <person name="Coil D.A."/>
        </authorList>
    </citation>
    <scope>NUCLEOTIDE SEQUENCE [LARGE SCALE GENOMIC DNA]</scope>
    <source>
        <strain evidence="13 14">UCD-AY4</strain>
    </source>
</reference>
<dbReference type="FunFam" id="3.10.150.10:FF:000005">
    <property type="entry name" value="Beta sliding clamp"/>
    <property type="match status" value="1"/>
</dbReference>
<evidence type="ECO:0000256" key="9">
    <source>
        <dbReference type="PIRNR" id="PIRNR000804"/>
    </source>
</evidence>
<dbReference type="GO" id="GO:0006271">
    <property type="term" value="P:DNA strand elongation involved in DNA replication"/>
    <property type="evidence" value="ECO:0007669"/>
    <property type="project" value="TreeGrafter"/>
</dbReference>
<dbReference type="AlphaFoldDB" id="A0A022KX78"/>
<evidence type="ECO:0000256" key="8">
    <source>
        <dbReference type="ARBA" id="ARBA00023125"/>
    </source>
</evidence>
<dbReference type="RefSeq" id="WP_017823514.1">
    <property type="nucleotide sequence ID" value="NZ_AORC01000011.1"/>
</dbReference>
<dbReference type="Pfam" id="PF00712">
    <property type="entry name" value="DNA_pol3_beta"/>
    <property type="match status" value="1"/>
</dbReference>
<feature type="domain" description="DNA polymerase III beta sliding clamp central" evidence="11">
    <location>
        <begin position="128"/>
        <end position="245"/>
    </location>
</feature>
<evidence type="ECO:0000256" key="7">
    <source>
        <dbReference type="ARBA" id="ARBA00022932"/>
    </source>
</evidence>
<dbReference type="PIRSF" id="PIRSF000804">
    <property type="entry name" value="DNA_pol_III_b"/>
    <property type="match status" value="1"/>
</dbReference>
<keyword evidence="3 9" id="KW-0963">Cytoplasm</keyword>
<dbReference type="InterPro" id="IPR022637">
    <property type="entry name" value="DNA_polIII_beta_cen"/>
</dbReference>
<dbReference type="HOGENOM" id="CLU_038149_1_1_11"/>
<dbReference type="OrthoDB" id="468978at2"/>
<feature type="domain" description="DNA polymerase III beta sliding clamp C-terminal" evidence="12">
    <location>
        <begin position="248"/>
        <end position="373"/>
    </location>
</feature>
<evidence type="ECO:0000259" key="10">
    <source>
        <dbReference type="Pfam" id="PF00712"/>
    </source>
</evidence>
<dbReference type="SMART" id="SM00480">
    <property type="entry name" value="POL3Bc"/>
    <property type="match status" value="1"/>
</dbReference>
<organism evidence="13 14">
    <name type="scientific">Brachybacterium muris UCD-AY4</name>
    <dbReference type="NCBI Taxonomy" id="1249481"/>
    <lineage>
        <taxon>Bacteria</taxon>
        <taxon>Bacillati</taxon>
        <taxon>Actinomycetota</taxon>
        <taxon>Actinomycetes</taxon>
        <taxon>Micrococcales</taxon>
        <taxon>Dermabacteraceae</taxon>
        <taxon>Brachybacterium</taxon>
    </lineage>
</organism>
<dbReference type="InterPro" id="IPR022635">
    <property type="entry name" value="DNA_polIII_beta_C"/>
</dbReference>
<dbReference type="GO" id="GO:0005737">
    <property type="term" value="C:cytoplasm"/>
    <property type="evidence" value="ECO:0007669"/>
    <property type="project" value="UniProtKB-SubCell"/>
</dbReference>
<dbReference type="Gene3D" id="3.10.150.10">
    <property type="entry name" value="DNA Polymerase III, subunit A, domain 2"/>
    <property type="match status" value="3"/>
</dbReference>
<evidence type="ECO:0000256" key="4">
    <source>
        <dbReference type="ARBA" id="ARBA00022679"/>
    </source>
</evidence>
<dbReference type="STRING" id="1249481.D641_0109940"/>
<keyword evidence="7 9" id="KW-0239">DNA-directed DNA polymerase</keyword>
<keyword evidence="5 9" id="KW-0548">Nucleotidyltransferase</keyword>
<name>A0A022KX78_9MICO</name>
<accession>A0A022KX78</accession>
<dbReference type="GO" id="GO:0009360">
    <property type="term" value="C:DNA polymerase III complex"/>
    <property type="evidence" value="ECO:0007669"/>
    <property type="project" value="InterPro"/>
</dbReference>
<comment type="subunit">
    <text evidence="9">Forms a ring-shaped head-to-tail homodimer around DNA.</text>
</comment>
<dbReference type="GO" id="GO:0003887">
    <property type="term" value="F:DNA-directed DNA polymerase activity"/>
    <property type="evidence" value="ECO:0007669"/>
    <property type="project" value="UniProtKB-UniRule"/>
</dbReference>
<protein>
    <recommendedName>
        <fullName evidence="9">Beta sliding clamp</fullName>
    </recommendedName>
</protein>
<comment type="function">
    <text evidence="9">Confers DNA tethering and processivity to DNA polymerases and other proteins. Acts as a clamp, forming a ring around DNA (a reaction catalyzed by the clamp-loading complex) which diffuses in an ATP-independent manner freely and bidirectionally along dsDNA. Initially characterized for its ability to contact the catalytic subunit of DNA polymerase III (Pol III), a complex, multichain enzyme responsible for most of the replicative synthesis in bacteria; Pol III exhibits 3'-5' exonuclease proofreading activity. The beta chain is required for initiation of replication as well as for processivity of DNA replication.</text>
</comment>
<dbReference type="InterPro" id="IPR046938">
    <property type="entry name" value="DNA_clamp_sf"/>
</dbReference>
<proteinExistence type="inferred from homology"/>
<evidence type="ECO:0000313" key="13">
    <source>
        <dbReference type="EMBL" id="EYT48951.1"/>
    </source>
</evidence>
<keyword evidence="4 9" id="KW-0808">Transferase</keyword>
<dbReference type="SUPFAM" id="SSF55979">
    <property type="entry name" value="DNA clamp"/>
    <property type="match status" value="3"/>
</dbReference>
<evidence type="ECO:0000256" key="1">
    <source>
        <dbReference type="ARBA" id="ARBA00004496"/>
    </source>
</evidence>
<dbReference type="GO" id="GO:0003677">
    <property type="term" value="F:DNA binding"/>
    <property type="evidence" value="ECO:0007669"/>
    <property type="project" value="UniProtKB-UniRule"/>
</dbReference>
<dbReference type="NCBIfam" id="TIGR00663">
    <property type="entry name" value="dnan"/>
    <property type="match status" value="1"/>
</dbReference>
<keyword evidence="14" id="KW-1185">Reference proteome</keyword>
<dbReference type="InterPro" id="IPR022634">
    <property type="entry name" value="DNA_polIII_beta_N"/>
</dbReference>
<dbReference type="PANTHER" id="PTHR30478:SF0">
    <property type="entry name" value="BETA SLIDING CLAMP"/>
    <property type="match status" value="1"/>
</dbReference>
<evidence type="ECO:0000256" key="6">
    <source>
        <dbReference type="ARBA" id="ARBA00022705"/>
    </source>
</evidence>
<evidence type="ECO:0000256" key="3">
    <source>
        <dbReference type="ARBA" id="ARBA00022490"/>
    </source>
</evidence>
<dbReference type="EMBL" id="AORC01000011">
    <property type="protein sequence ID" value="EYT48951.1"/>
    <property type="molecule type" value="Genomic_DNA"/>
</dbReference>
<comment type="similarity">
    <text evidence="2 9">Belongs to the beta sliding clamp family.</text>
</comment>
<feature type="domain" description="DNA polymerase III beta sliding clamp N-terminal" evidence="10">
    <location>
        <begin position="1"/>
        <end position="119"/>
    </location>
</feature>
<evidence type="ECO:0000256" key="5">
    <source>
        <dbReference type="ARBA" id="ARBA00022695"/>
    </source>
</evidence>
<comment type="caution">
    <text evidence="13">The sequence shown here is derived from an EMBL/GenBank/DDBJ whole genome shotgun (WGS) entry which is preliminary data.</text>
</comment>
<gene>
    <name evidence="13" type="ORF">D641_0109940</name>
</gene>
<dbReference type="CDD" id="cd00140">
    <property type="entry name" value="beta_clamp"/>
    <property type="match status" value="1"/>
</dbReference>